<organism evidence="2 3">
    <name type="scientific">Haloarcula salinisoli</name>
    <dbReference type="NCBI Taxonomy" id="2487746"/>
    <lineage>
        <taxon>Archaea</taxon>
        <taxon>Methanobacteriati</taxon>
        <taxon>Methanobacteriota</taxon>
        <taxon>Stenosarchaea group</taxon>
        <taxon>Halobacteria</taxon>
        <taxon>Halobacteriales</taxon>
        <taxon>Haloarculaceae</taxon>
        <taxon>Haloarcula</taxon>
    </lineage>
</organism>
<comment type="caution">
    <text evidence="2">The sequence shown here is derived from an EMBL/GenBank/DDBJ whole genome shotgun (WGS) entry which is preliminary data.</text>
</comment>
<evidence type="ECO:0000313" key="2">
    <source>
        <dbReference type="EMBL" id="MBX0305352.1"/>
    </source>
</evidence>
<accession>A0A8J8C9H7</accession>
<keyword evidence="3" id="KW-1185">Reference proteome</keyword>
<protein>
    <submittedName>
        <fullName evidence="2">Uncharacterized protein</fullName>
    </submittedName>
</protein>
<keyword evidence="1" id="KW-0812">Transmembrane</keyword>
<name>A0A8J8C9H7_9EURY</name>
<evidence type="ECO:0000313" key="3">
    <source>
        <dbReference type="Proteomes" id="UP000783863"/>
    </source>
</evidence>
<dbReference type="EMBL" id="RKLQ01000003">
    <property type="protein sequence ID" value="MBX0305352.1"/>
    <property type="molecule type" value="Genomic_DNA"/>
</dbReference>
<gene>
    <name evidence="2" type="ORF">EGD98_16960</name>
</gene>
<keyword evidence="1" id="KW-0472">Membrane</keyword>
<feature type="transmembrane region" description="Helical" evidence="1">
    <location>
        <begin position="40"/>
        <end position="57"/>
    </location>
</feature>
<reference evidence="2" key="1">
    <citation type="submission" date="2021-06" db="EMBL/GenBank/DDBJ databases">
        <title>Halomicroarcula sp. F24A a new haloarchaeum isolated from saline soil.</title>
        <authorList>
            <person name="Duran-Viseras A."/>
            <person name="Sanchez-Porro C."/>
            <person name="Ventosa A."/>
        </authorList>
    </citation>
    <scope>NUCLEOTIDE SEQUENCE</scope>
    <source>
        <strain evidence="2">F24A</strain>
    </source>
</reference>
<sequence length="115" mass="12457">MQITNPVQQFIQLSVPMQASVAVLALIGVQQLRQGHIGRVGIASAGGLVFSTAYPIWNQLAQMWRAYTAIAVVFAVVASVSYLTKTSMSSEFYKVALLLYGAGPIIMVFLYGFPL</sequence>
<dbReference type="AlphaFoldDB" id="A0A8J8C9H7"/>
<feature type="transmembrane region" description="Helical" evidence="1">
    <location>
        <begin position="95"/>
        <end position="113"/>
    </location>
</feature>
<dbReference type="Proteomes" id="UP000783863">
    <property type="component" value="Unassembled WGS sequence"/>
</dbReference>
<feature type="transmembrane region" description="Helical" evidence="1">
    <location>
        <begin position="63"/>
        <end position="83"/>
    </location>
</feature>
<dbReference type="RefSeq" id="WP_220589588.1">
    <property type="nucleotide sequence ID" value="NZ_RKLQ01000003.1"/>
</dbReference>
<feature type="transmembrane region" description="Helical" evidence="1">
    <location>
        <begin position="6"/>
        <end position="28"/>
    </location>
</feature>
<keyword evidence="1" id="KW-1133">Transmembrane helix</keyword>
<evidence type="ECO:0000256" key="1">
    <source>
        <dbReference type="SAM" id="Phobius"/>
    </source>
</evidence>
<proteinExistence type="predicted"/>